<feature type="compositionally biased region" description="Polar residues" evidence="2">
    <location>
        <begin position="324"/>
        <end position="349"/>
    </location>
</feature>
<evidence type="ECO:0000256" key="2">
    <source>
        <dbReference type="SAM" id="MobiDB-lite"/>
    </source>
</evidence>
<dbReference type="InterPro" id="IPR012942">
    <property type="entry name" value="SRR1-like"/>
</dbReference>
<evidence type="ECO:0000256" key="1">
    <source>
        <dbReference type="ARBA" id="ARBA00009856"/>
    </source>
</evidence>
<evidence type="ECO:0000313" key="5">
    <source>
        <dbReference type="Proteomes" id="UP000324022"/>
    </source>
</evidence>
<dbReference type="PANTHER" id="PTHR28626:SF3">
    <property type="entry name" value="SRR1-LIKE PROTEIN"/>
    <property type="match status" value="1"/>
</dbReference>
<dbReference type="OrthoDB" id="551431at2759"/>
<dbReference type="Proteomes" id="UP000324022">
    <property type="component" value="Unassembled WGS sequence"/>
</dbReference>
<dbReference type="Pfam" id="PF07985">
    <property type="entry name" value="SRR1"/>
    <property type="match status" value="2"/>
</dbReference>
<protein>
    <recommendedName>
        <fullName evidence="3">SRR1-like domain-containing protein</fullName>
    </recommendedName>
</protein>
<feature type="region of interest" description="Disordered" evidence="2">
    <location>
        <begin position="322"/>
        <end position="354"/>
    </location>
</feature>
<feature type="region of interest" description="Disordered" evidence="2">
    <location>
        <begin position="1"/>
        <end position="59"/>
    </location>
</feature>
<feature type="domain" description="SRR1-like" evidence="3">
    <location>
        <begin position="294"/>
        <end position="492"/>
    </location>
</feature>
<gene>
    <name evidence="4" type="ORF">UTRI_04453</name>
</gene>
<keyword evidence="5" id="KW-1185">Reference proteome</keyword>
<dbReference type="InterPro" id="IPR040044">
    <property type="entry name" value="SRR1L"/>
</dbReference>
<dbReference type="GO" id="GO:0005737">
    <property type="term" value="C:cytoplasm"/>
    <property type="evidence" value="ECO:0007669"/>
    <property type="project" value="TreeGrafter"/>
</dbReference>
<sequence>MMEDTQDEDQETPFEYVKSKRRPKNPHRRPPPAATFISSSSSSSSSTVKAGTSYSNSSGSILDTVHGGFAYSSTSSSMRGGRKKGKNRNGTAMTLNQEEEAQRTLNRACGMVDVFVRYLSSEMHVVPDENEDGKAKVKDKGVRGRSYAGKMRDCFEAVWPSSLHQRTDLHNNKTAKQNERGDTKESHNQEQKASKAKEQVNLPIPSKIVCLGLGSPLTSKSAQVQLALLVVLRRWISLLLGDTAHSKTCQEENEKQARENKARVSESIAVPSEVQAKESSDGRWEGMDQERDGVECVAYDPIFTVLDEILLSRYGINVARSDTDTSSNAEASEKSTSIANTTVTSTPDLNPTPPRSIELHYTAIKTPTLLYMPHCDRDLYEHILSLNYPPSSSSITPSTPFPTSKDTPVILLSNILTNYATFSSNLETSCPTLSKLLPQFTIQHIPNWDGAKRSALIHDAQQDDKISVTLDTIREFGKGWDKNALRDLAFHWLYKHYS</sequence>
<reference evidence="4 5" key="1">
    <citation type="submission" date="2018-03" db="EMBL/GenBank/DDBJ databases">
        <authorList>
            <person name="Guldener U."/>
        </authorList>
    </citation>
    <scope>NUCLEOTIDE SEQUENCE [LARGE SCALE GENOMIC DNA]</scope>
    <source>
        <strain evidence="4 5">NBRC100155</strain>
    </source>
</reference>
<feature type="region of interest" description="Disordered" evidence="2">
    <location>
        <begin position="71"/>
        <end position="94"/>
    </location>
</feature>
<feature type="domain" description="SRR1-like" evidence="3">
    <location>
        <begin position="201"/>
        <end position="237"/>
    </location>
</feature>
<feature type="compositionally biased region" description="Polar residues" evidence="2">
    <location>
        <begin position="47"/>
        <end position="59"/>
    </location>
</feature>
<feature type="region of interest" description="Disordered" evidence="2">
    <location>
        <begin position="165"/>
        <end position="198"/>
    </location>
</feature>
<name>A0A5C3EEV8_9BASI</name>
<dbReference type="GO" id="GO:0005634">
    <property type="term" value="C:nucleus"/>
    <property type="evidence" value="ECO:0007669"/>
    <property type="project" value="TreeGrafter"/>
</dbReference>
<dbReference type="AlphaFoldDB" id="A0A5C3EEV8"/>
<comment type="similarity">
    <text evidence="1">Belongs to the SRR1 family.</text>
</comment>
<dbReference type="EMBL" id="OOIN01000024">
    <property type="protein sequence ID" value="SPO28575.1"/>
    <property type="molecule type" value="Genomic_DNA"/>
</dbReference>
<feature type="compositionally biased region" description="Acidic residues" evidence="2">
    <location>
        <begin position="1"/>
        <end position="12"/>
    </location>
</feature>
<evidence type="ECO:0000313" key="4">
    <source>
        <dbReference type="EMBL" id="SPO28575.1"/>
    </source>
</evidence>
<evidence type="ECO:0000259" key="3">
    <source>
        <dbReference type="Pfam" id="PF07985"/>
    </source>
</evidence>
<feature type="compositionally biased region" description="Basic residues" evidence="2">
    <location>
        <begin position="19"/>
        <end position="30"/>
    </location>
</feature>
<organism evidence="4 5">
    <name type="scientific">Ustilago trichophora</name>
    <dbReference type="NCBI Taxonomy" id="86804"/>
    <lineage>
        <taxon>Eukaryota</taxon>
        <taxon>Fungi</taxon>
        <taxon>Dikarya</taxon>
        <taxon>Basidiomycota</taxon>
        <taxon>Ustilaginomycotina</taxon>
        <taxon>Ustilaginomycetes</taxon>
        <taxon>Ustilaginales</taxon>
        <taxon>Ustilaginaceae</taxon>
        <taxon>Ustilago</taxon>
    </lineage>
</organism>
<accession>A0A5C3EEV8</accession>
<proteinExistence type="inferred from homology"/>
<dbReference type="PANTHER" id="PTHR28626">
    <property type="entry name" value="SRR1-LIKE PROTEIN"/>
    <property type="match status" value="1"/>
</dbReference>